<feature type="domain" description="ABM" evidence="1">
    <location>
        <begin position="10"/>
        <end position="99"/>
    </location>
</feature>
<dbReference type="SUPFAM" id="SSF54909">
    <property type="entry name" value="Dimeric alpha+beta barrel"/>
    <property type="match status" value="1"/>
</dbReference>
<dbReference type="RefSeq" id="WP_185637151.1">
    <property type="nucleotide sequence ID" value="NZ_JAATOD010000001.1"/>
</dbReference>
<proteinExistence type="predicted"/>
<dbReference type="Pfam" id="PF03992">
    <property type="entry name" value="ABM"/>
    <property type="match status" value="1"/>
</dbReference>
<evidence type="ECO:0000313" key="2">
    <source>
        <dbReference type="EMBL" id="MBC2329251.1"/>
    </source>
</evidence>
<dbReference type="Proteomes" id="UP000572016">
    <property type="component" value="Unassembled WGS sequence"/>
</dbReference>
<dbReference type="Gene3D" id="3.30.70.100">
    <property type="match status" value="1"/>
</dbReference>
<reference evidence="2 3" key="1">
    <citation type="submission" date="2020-03" db="EMBL/GenBank/DDBJ databases">
        <title>Soil Listeria distribution.</title>
        <authorList>
            <person name="Liao J."/>
            <person name="Wiedmann M."/>
        </authorList>
    </citation>
    <scope>NUCLEOTIDE SEQUENCE [LARGE SCALE GENOMIC DNA]</scope>
    <source>
        <strain evidence="2 3">FSL L7-0020</strain>
    </source>
</reference>
<sequence>MYLKENAHYLYCTAVIQTTGKVSYEQLVEHLERLRAKTVTEEGCVLFEIVPLGKALGRFALWEIWQNQAAFYYHHEQDYTKNFFAAEFDTIEFFESSQKVDL</sequence>
<dbReference type="InterPro" id="IPR011008">
    <property type="entry name" value="Dimeric_a/b-barrel"/>
</dbReference>
<dbReference type="EMBL" id="JAATOD010000001">
    <property type="protein sequence ID" value="MBC2329251.1"/>
    <property type="molecule type" value="Genomic_DNA"/>
</dbReference>
<gene>
    <name evidence="2" type="ORF">HCX62_04215</name>
</gene>
<keyword evidence="2" id="KW-0560">Oxidoreductase</keyword>
<keyword evidence="2" id="KW-0503">Monooxygenase</keyword>
<evidence type="ECO:0000259" key="1">
    <source>
        <dbReference type="PROSITE" id="PS51725"/>
    </source>
</evidence>
<organism evidence="2 3">
    <name type="scientific">Listeria swaminathanii</name>
    <dbReference type="NCBI Taxonomy" id="2713501"/>
    <lineage>
        <taxon>Bacteria</taxon>
        <taxon>Bacillati</taxon>
        <taxon>Bacillota</taxon>
        <taxon>Bacilli</taxon>
        <taxon>Bacillales</taxon>
        <taxon>Listeriaceae</taxon>
        <taxon>Listeria</taxon>
    </lineage>
</organism>
<comment type="caution">
    <text evidence="2">The sequence shown here is derived from an EMBL/GenBank/DDBJ whole genome shotgun (WGS) entry which is preliminary data.</text>
</comment>
<accession>A0A7X0ZZG8</accession>
<protein>
    <submittedName>
        <fullName evidence="2">Antibiotic biosynthesis monooxygenase</fullName>
    </submittedName>
</protein>
<dbReference type="PROSITE" id="PS51725">
    <property type="entry name" value="ABM"/>
    <property type="match status" value="1"/>
</dbReference>
<dbReference type="InterPro" id="IPR007138">
    <property type="entry name" value="ABM_dom"/>
</dbReference>
<name>A0A7X0ZZG8_9LIST</name>
<dbReference type="GO" id="GO:0004497">
    <property type="term" value="F:monooxygenase activity"/>
    <property type="evidence" value="ECO:0007669"/>
    <property type="project" value="UniProtKB-KW"/>
</dbReference>
<dbReference type="AlphaFoldDB" id="A0A7X0ZZG8"/>
<evidence type="ECO:0000313" key="3">
    <source>
        <dbReference type="Proteomes" id="UP000572016"/>
    </source>
</evidence>